<dbReference type="Gene3D" id="2.70.130.10">
    <property type="entry name" value="Mannose-6-phosphate receptor binding domain"/>
    <property type="match status" value="1"/>
</dbReference>
<evidence type="ECO:0000256" key="9">
    <source>
        <dbReference type="SAM" id="SignalP"/>
    </source>
</evidence>
<keyword evidence="12" id="KW-1185">Reference proteome</keyword>
<evidence type="ECO:0000256" key="2">
    <source>
        <dbReference type="ARBA" id="ARBA00022448"/>
    </source>
</evidence>
<dbReference type="PANTHER" id="PTHR15071">
    <property type="entry name" value="MANNOSE-6-PHOSPHATE RECEPTOR FAMILY MEMBER"/>
    <property type="match status" value="1"/>
</dbReference>
<dbReference type="AlphaFoldDB" id="A0A9P6AUD8"/>
<comment type="subcellular location">
    <subcellularLocation>
        <location evidence="1">Endomembrane system</location>
    </subcellularLocation>
</comment>
<dbReference type="OrthoDB" id="4504960at2759"/>
<evidence type="ECO:0000256" key="7">
    <source>
        <dbReference type="ARBA" id="ARBA00023157"/>
    </source>
</evidence>
<evidence type="ECO:0000256" key="4">
    <source>
        <dbReference type="ARBA" id="ARBA00022729"/>
    </source>
</evidence>
<accession>A0A9P6AUD8</accession>
<feature type="region of interest" description="Disordered" evidence="8">
    <location>
        <begin position="326"/>
        <end position="357"/>
    </location>
</feature>
<sequence>MFHSTAVFLTILAISSSIGALGADSHFAPCTGHDGKNFFDLNPLRSKYVGSLCLPRFCRLSILELTIVFMSWYHRTDYEVTTDIGDLNITLNVCGGVVSETWKLDEAEKAAGFYRGPHSDVSIGQINTTLRIAYGHPVLTLINGSPCGKATGSNGSGTKLSSVIQFTCDPNVFSRGNPHLLAQMPPGDQSPCAFFFEWRTHHAQPRCPGVMGALSSFLLSCEKASDIDSSIWLLNATPDTNRFFIAFFAYVVAATFYNRLVLGLRGWEQVPKFTCGGLCNVRPGRLFGSRPRDLSEPTWGSWRRDRSGYGRISAEEVEAMADGRFSLDEEDEGERDNQLLESGIPPSGGHDSVIRLS</sequence>
<name>A0A9P6AUD8_9AGAM</name>
<keyword evidence="2" id="KW-0813">Transport</keyword>
<evidence type="ECO:0000313" key="12">
    <source>
        <dbReference type="Proteomes" id="UP000886523"/>
    </source>
</evidence>
<keyword evidence="3" id="KW-0812">Transmembrane</keyword>
<feature type="domain" description="MRH" evidence="10">
    <location>
        <begin position="28"/>
        <end position="206"/>
    </location>
</feature>
<dbReference type="GO" id="GO:0010008">
    <property type="term" value="C:endosome membrane"/>
    <property type="evidence" value="ECO:0007669"/>
    <property type="project" value="UniProtKB-SubCell"/>
</dbReference>
<evidence type="ECO:0000256" key="8">
    <source>
        <dbReference type="SAM" id="MobiDB-lite"/>
    </source>
</evidence>
<dbReference type="PANTHER" id="PTHR15071:SF0">
    <property type="entry name" value="MANNOSE 6-PHOSPHATE RECEPTOR-LIKE PROTEIN 1"/>
    <property type="match status" value="1"/>
</dbReference>
<keyword evidence="5" id="KW-1133">Transmembrane helix</keyword>
<keyword evidence="7" id="KW-1015">Disulfide bond</keyword>
<feature type="signal peptide" evidence="9">
    <location>
        <begin position="1"/>
        <end position="23"/>
    </location>
</feature>
<evidence type="ECO:0000256" key="5">
    <source>
        <dbReference type="ARBA" id="ARBA00022989"/>
    </source>
</evidence>
<evidence type="ECO:0000256" key="1">
    <source>
        <dbReference type="ARBA" id="ARBA00004308"/>
    </source>
</evidence>
<dbReference type="InterPro" id="IPR044865">
    <property type="entry name" value="MRH_dom"/>
</dbReference>
<evidence type="ECO:0000256" key="6">
    <source>
        <dbReference type="ARBA" id="ARBA00023136"/>
    </source>
</evidence>
<evidence type="ECO:0000259" key="10">
    <source>
        <dbReference type="PROSITE" id="PS51914"/>
    </source>
</evidence>
<feature type="chain" id="PRO_5040148736" description="MRH domain-containing protein" evidence="9">
    <location>
        <begin position="24"/>
        <end position="357"/>
    </location>
</feature>
<dbReference type="GO" id="GO:0000139">
    <property type="term" value="C:Golgi membrane"/>
    <property type="evidence" value="ECO:0007669"/>
    <property type="project" value="UniProtKB-SubCell"/>
</dbReference>
<reference evidence="11" key="1">
    <citation type="journal article" date="2020" name="Nat. Commun.">
        <title>Large-scale genome sequencing of mycorrhizal fungi provides insights into the early evolution of symbiotic traits.</title>
        <authorList>
            <person name="Miyauchi S."/>
            <person name="Kiss E."/>
            <person name="Kuo A."/>
            <person name="Drula E."/>
            <person name="Kohler A."/>
            <person name="Sanchez-Garcia M."/>
            <person name="Morin E."/>
            <person name="Andreopoulos B."/>
            <person name="Barry K.W."/>
            <person name="Bonito G."/>
            <person name="Buee M."/>
            <person name="Carver A."/>
            <person name="Chen C."/>
            <person name="Cichocki N."/>
            <person name="Clum A."/>
            <person name="Culley D."/>
            <person name="Crous P.W."/>
            <person name="Fauchery L."/>
            <person name="Girlanda M."/>
            <person name="Hayes R.D."/>
            <person name="Keri Z."/>
            <person name="LaButti K."/>
            <person name="Lipzen A."/>
            <person name="Lombard V."/>
            <person name="Magnuson J."/>
            <person name="Maillard F."/>
            <person name="Murat C."/>
            <person name="Nolan M."/>
            <person name="Ohm R.A."/>
            <person name="Pangilinan J."/>
            <person name="Pereira M.F."/>
            <person name="Perotto S."/>
            <person name="Peter M."/>
            <person name="Pfister S."/>
            <person name="Riley R."/>
            <person name="Sitrit Y."/>
            <person name="Stielow J.B."/>
            <person name="Szollosi G."/>
            <person name="Zifcakova L."/>
            <person name="Stursova M."/>
            <person name="Spatafora J.W."/>
            <person name="Tedersoo L."/>
            <person name="Vaario L.M."/>
            <person name="Yamada A."/>
            <person name="Yan M."/>
            <person name="Wang P."/>
            <person name="Xu J."/>
            <person name="Bruns T."/>
            <person name="Baldrian P."/>
            <person name="Vilgalys R."/>
            <person name="Dunand C."/>
            <person name="Henrissat B."/>
            <person name="Grigoriev I.V."/>
            <person name="Hibbett D."/>
            <person name="Nagy L.G."/>
            <person name="Martin F.M."/>
        </authorList>
    </citation>
    <scope>NUCLEOTIDE SEQUENCE</scope>
    <source>
        <strain evidence="11">UP504</strain>
    </source>
</reference>
<proteinExistence type="predicted"/>
<dbReference type="EMBL" id="MU129006">
    <property type="protein sequence ID" value="KAF9511036.1"/>
    <property type="molecule type" value="Genomic_DNA"/>
</dbReference>
<dbReference type="SUPFAM" id="SSF50911">
    <property type="entry name" value="Mannose 6-phosphate receptor domain"/>
    <property type="match status" value="1"/>
</dbReference>
<keyword evidence="4 9" id="KW-0732">Signal</keyword>
<protein>
    <recommendedName>
        <fullName evidence="10">MRH domain-containing protein</fullName>
    </recommendedName>
</protein>
<organism evidence="11 12">
    <name type="scientific">Hydnum rufescens UP504</name>
    <dbReference type="NCBI Taxonomy" id="1448309"/>
    <lineage>
        <taxon>Eukaryota</taxon>
        <taxon>Fungi</taxon>
        <taxon>Dikarya</taxon>
        <taxon>Basidiomycota</taxon>
        <taxon>Agaricomycotina</taxon>
        <taxon>Agaricomycetes</taxon>
        <taxon>Cantharellales</taxon>
        <taxon>Hydnaceae</taxon>
        <taxon>Hydnum</taxon>
    </lineage>
</organism>
<evidence type="ECO:0000313" key="11">
    <source>
        <dbReference type="EMBL" id="KAF9511036.1"/>
    </source>
</evidence>
<dbReference type="Proteomes" id="UP000886523">
    <property type="component" value="Unassembled WGS sequence"/>
</dbReference>
<dbReference type="PROSITE" id="PS51914">
    <property type="entry name" value="MRH"/>
    <property type="match status" value="1"/>
</dbReference>
<dbReference type="InterPro" id="IPR009011">
    <property type="entry name" value="Man6P_isomerase_rcpt-bd_dom_sf"/>
</dbReference>
<evidence type="ECO:0000256" key="3">
    <source>
        <dbReference type="ARBA" id="ARBA00022692"/>
    </source>
</evidence>
<comment type="caution">
    <text evidence="11">The sequence shown here is derived from an EMBL/GenBank/DDBJ whole genome shotgun (WGS) entry which is preliminary data.</text>
</comment>
<dbReference type="GO" id="GO:0007034">
    <property type="term" value="P:vacuolar transport"/>
    <property type="evidence" value="ECO:0007669"/>
    <property type="project" value="TreeGrafter"/>
</dbReference>
<dbReference type="GO" id="GO:0005770">
    <property type="term" value="C:late endosome"/>
    <property type="evidence" value="ECO:0007669"/>
    <property type="project" value="TreeGrafter"/>
</dbReference>
<keyword evidence="6" id="KW-0472">Membrane</keyword>
<gene>
    <name evidence="11" type="ORF">BS47DRAFT_1395432</name>
</gene>